<dbReference type="GO" id="GO:0003697">
    <property type="term" value="F:single-stranded DNA binding"/>
    <property type="evidence" value="ECO:0007669"/>
    <property type="project" value="TreeGrafter"/>
</dbReference>
<dbReference type="AlphaFoldDB" id="A0A2G9V0I1"/>
<comment type="similarity">
    <text evidence="1">Belongs to the SMC family. SMC5 subfamily.</text>
</comment>
<dbReference type="GO" id="GO:0000724">
    <property type="term" value="P:double-strand break repair via homologous recombination"/>
    <property type="evidence" value="ECO:0007669"/>
    <property type="project" value="TreeGrafter"/>
</dbReference>
<keyword evidence="3" id="KW-0175">Coiled coil</keyword>
<dbReference type="Proteomes" id="UP000230423">
    <property type="component" value="Unassembled WGS sequence"/>
</dbReference>
<proteinExistence type="inferred from homology"/>
<evidence type="ECO:0000256" key="2">
    <source>
        <dbReference type="ARBA" id="ARBA00018687"/>
    </source>
</evidence>
<accession>A0A2G9V0I1</accession>
<dbReference type="PANTHER" id="PTHR45916:SF1">
    <property type="entry name" value="STRUCTURAL MAINTENANCE OF CHROMOSOMES PROTEIN 5"/>
    <property type="match status" value="1"/>
</dbReference>
<name>A0A2G9V0I1_TELCI</name>
<evidence type="ECO:0000256" key="3">
    <source>
        <dbReference type="ARBA" id="ARBA00023054"/>
    </source>
</evidence>
<dbReference type="EMBL" id="KZ345089">
    <property type="protein sequence ID" value="PIO75983.1"/>
    <property type="molecule type" value="Genomic_DNA"/>
</dbReference>
<evidence type="ECO:0000256" key="1">
    <source>
        <dbReference type="ARBA" id="ARBA00010171"/>
    </source>
</evidence>
<dbReference type="Gene3D" id="3.40.50.300">
    <property type="entry name" value="P-loop containing nucleotide triphosphate hydrolases"/>
    <property type="match status" value="1"/>
</dbReference>
<keyword evidence="5" id="KW-1185">Reference proteome</keyword>
<sequence>MKEVMEWREPVEDLIRKINVNYSKFFATLGCAGEVYLEVPEDPLNIDGYGIMIMVSFRNGERLRRLDHQVQSGGERSVSTMLYLLALQELCPVPFRCVDEINQGMDPVNERKIFDIMVDTLSGEGNLAKTQYFLLTPKLLHGLKFNRKVTVQIVHNGATLSENCHSRVVLVVVNGEASSAMRSPRQPDDNDECADSSLHASVTIRHGCKHARKWSFYPKLAAIDDGDVLGIANSEKVTTKPRAF</sequence>
<protein>
    <recommendedName>
        <fullName evidence="2">Structural maintenance of chromosomes protein 5</fullName>
    </recommendedName>
</protein>
<dbReference type="PANTHER" id="PTHR45916">
    <property type="entry name" value="STRUCTURAL MAINTENANCE OF CHROMOSOMES PROTEIN 5"/>
    <property type="match status" value="1"/>
</dbReference>
<dbReference type="SUPFAM" id="SSF52540">
    <property type="entry name" value="P-loop containing nucleoside triphosphate hydrolases"/>
    <property type="match status" value="1"/>
</dbReference>
<evidence type="ECO:0000313" key="4">
    <source>
        <dbReference type="EMBL" id="PIO75983.1"/>
    </source>
</evidence>
<dbReference type="GO" id="GO:0030915">
    <property type="term" value="C:Smc5-Smc6 complex"/>
    <property type="evidence" value="ECO:0007669"/>
    <property type="project" value="TreeGrafter"/>
</dbReference>
<dbReference type="GO" id="GO:0005634">
    <property type="term" value="C:nucleus"/>
    <property type="evidence" value="ECO:0007669"/>
    <property type="project" value="TreeGrafter"/>
</dbReference>
<organism evidence="4 5">
    <name type="scientific">Teladorsagia circumcincta</name>
    <name type="common">Brown stomach worm</name>
    <name type="synonym">Ostertagia circumcincta</name>
    <dbReference type="NCBI Taxonomy" id="45464"/>
    <lineage>
        <taxon>Eukaryota</taxon>
        <taxon>Metazoa</taxon>
        <taxon>Ecdysozoa</taxon>
        <taxon>Nematoda</taxon>
        <taxon>Chromadorea</taxon>
        <taxon>Rhabditida</taxon>
        <taxon>Rhabditina</taxon>
        <taxon>Rhabditomorpha</taxon>
        <taxon>Strongyloidea</taxon>
        <taxon>Trichostrongylidae</taxon>
        <taxon>Teladorsagia</taxon>
    </lineage>
</organism>
<evidence type="ECO:0000313" key="5">
    <source>
        <dbReference type="Proteomes" id="UP000230423"/>
    </source>
</evidence>
<dbReference type="OrthoDB" id="10254973at2759"/>
<dbReference type="InterPro" id="IPR027417">
    <property type="entry name" value="P-loop_NTPase"/>
</dbReference>
<reference evidence="4 5" key="1">
    <citation type="submission" date="2015-09" db="EMBL/GenBank/DDBJ databases">
        <title>Draft genome of the parasitic nematode Teladorsagia circumcincta isolate WARC Sus (inbred).</title>
        <authorList>
            <person name="Mitreva M."/>
        </authorList>
    </citation>
    <scope>NUCLEOTIDE SEQUENCE [LARGE SCALE GENOMIC DNA]</scope>
    <source>
        <strain evidence="4 5">S</strain>
    </source>
</reference>
<gene>
    <name evidence="4" type="ORF">TELCIR_01966</name>
</gene>